<feature type="signal peptide" evidence="1">
    <location>
        <begin position="1"/>
        <end position="17"/>
    </location>
</feature>
<dbReference type="Proteomes" id="UP000838878">
    <property type="component" value="Chromosome 4"/>
</dbReference>
<evidence type="ECO:0000313" key="3">
    <source>
        <dbReference type="Proteomes" id="UP000838878"/>
    </source>
</evidence>
<protein>
    <submittedName>
        <fullName evidence="2">Uncharacterized protein</fullName>
    </submittedName>
</protein>
<dbReference type="AlphaFoldDB" id="A0A8J9VQA0"/>
<feature type="non-terminal residue" evidence="2">
    <location>
        <position position="790"/>
    </location>
</feature>
<feature type="chain" id="PRO_5035425102" evidence="1">
    <location>
        <begin position="18"/>
        <end position="790"/>
    </location>
</feature>
<keyword evidence="3" id="KW-1185">Reference proteome</keyword>
<keyword evidence="1" id="KW-0732">Signal</keyword>
<sequence>MKELLLVVLFCTIFTSSEEVIISSIPSHLIECYQNGGPILSAPRRLDVFISLIRRLELNSRLDMRLFSAALLRSLRLDGIEEAANTVGSEFVLPFRASAFQFHKYKLLMELFLPSQSDIINVDEWLNNIEKCLLHKMLSSTVRPWERGDESLVCPLTVQNRQSMAQSANRIYSRCPIEEGVIKTDWGTISPGILVAALASSLEAQRVSISDILTAKIFKEEISQALLDSAIDDWHIQNEAFDIDGQDNDSDSDISNIWVATLAGDLAEVVVNQGPRVGASSQRLLVGSSNRWNDTMLPRNYYIFPPNGTLPNWHFTDAEILAGIDGLILANYLPTWVGQRRSLRLSQVIEMYYSNEGVSFEPTVRACNRHALFSRIVNSSQLLGETSRFAHILSLQQITVYIPKEEMLRFTEAAVTAFENYVPLLLRQYHQECRASSSVPVIDLIVATDGSWKGYEVEQFMSWIGGALEIETQRSTIGLLHGNTGQWIVPPVHNLTSLFTTITNSTIEWPNRLNLPNVLSRIIQYSRNQTLKDITDKRSASHNAVVLIISPIDQPSVDDLERGRVLMNSLRSTFFDIYFAYVSQDMSTFQNINNAYLDYSEMFLTVNSNSVKDVISAIEENLVKSIIPSRIFGGQCPVNGTEFYQVPYEDYVLPGREQQYRIHPFYLKQQPIVHLQFRNDGQGQILACMWRGAEVSRSCHIINERDIYIFNLTDPCPSPEFCLPAHFAVTAMKTQNLCAHNECRLPHQVGYYIQHSGFRCLPLLGAAATLSPYWKVYIGLSLVISLLYSH</sequence>
<dbReference type="OrthoDB" id="549017at2759"/>
<evidence type="ECO:0000256" key="1">
    <source>
        <dbReference type="SAM" id="SignalP"/>
    </source>
</evidence>
<evidence type="ECO:0000313" key="2">
    <source>
        <dbReference type="EMBL" id="CAH0724810.1"/>
    </source>
</evidence>
<organism evidence="2 3">
    <name type="scientific">Brenthis ino</name>
    <name type="common">lesser marbled fritillary</name>
    <dbReference type="NCBI Taxonomy" id="405034"/>
    <lineage>
        <taxon>Eukaryota</taxon>
        <taxon>Metazoa</taxon>
        <taxon>Ecdysozoa</taxon>
        <taxon>Arthropoda</taxon>
        <taxon>Hexapoda</taxon>
        <taxon>Insecta</taxon>
        <taxon>Pterygota</taxon>
        <taxon>Neoptera</taxon>
        <taxon>Endopterygota</taxon>
        <taxon>Lepidoptera</taxon>
        <taxon>Glossata</taxon>
        <taxon>Ditrysia</taxon>
        <taxon>Papilionoidea</taxon>
        <taxon>Nymphalidae</taxon>
        <taxon>Heliconiinae</taxon>
        <taxon>Argynnini</taxon>
        <taxon>Brenthis</taxon>
    </lineage>
</organism>
<gene>
    <name evidence="2" type="ORF">BINO364_LOCUS10468</name>
</gene>
<name>A0A8J9VQA0_9NEOP</name>
<dbReference type="EMBL" id="OV170224">
    <property type="protein sequence ID" value="CAH0724810.1"/>
    <property type="molecule type" value="Genomic_DNA"/>
</dbReference>
<accession>A0A8J9VQA0</accession>
<reference evidence="2" key="1">
    <citation type="submission" date="2021-12" db="EMBL/GenBank/DDBJ databases">
        <authorList>
            <person name="Martin H S."/>
        </authorList>
    </citation>
    <scope>NUCLEOTIDE SEQUENCE</scope>
</reference>
<proteinExistence type="predicted"/>